<evidence type="ECO:0000313" key="1">
    <source>
        <dbReference type="EMBL" id="KAH9845931.1"/>
    </source>
</evidence>
<proteinExistence type="predicted"/>
<dbReference type="AlphaFoldDB" id="A0A9W7W8E3"/>
<evidence type="ECO:0000313" key="2">
    <source>
        <dbReference type="Proteomes" id="UP001138500"/>
    </source>
</evidence>
<organism evidence="1 2">
    <name type="scientific">Teratosphaeria destructans</name>
    <dbReference type="NCBI Taxonomy" id="418781"/>
    <lineage>
        <taxon>Eukaryota</taxon>
        <taxon>Fungi</taxon>
        <taxon>Dikarya</taxon>
        <taxon>Ascomycota</taxon>
        <taxon>Pezizomycotina</taxon>
        <taxon>Dothideomycetes</taxon>
        <taxon>Dothideomycetidae</taxon>
        <taxon>Mycosphaerellales</taxon>
        <taxon>Teratosphaeriaceae</taxon>
        <taxon>Teratosphaeria</taxon>
    </lineage>
</organism>
<comment type="caution">
    <text evidence="1">The sequence shown here is derived from an EMBL/GenBank/DDBJ whole genome shotgun (WGS) entry which is preliminary data.</text>
</comment>
<gene>
    <name evidence="1" type="ORF">Tdes44962_MAKER00142</name>
</gene>
<reference evidence="1 2" key="2">
    <citation type="journal article" date="2021" name="Curr. Genet.">
        <title>Genetic response to nitrogen starvation in the aggressive Eucalyptus foliar pathogen Teratosphaeria destructans.</title>
        <authorList>
            <person name="Havenga M."/>
            <person name="Wingfield B.D."/>
            <person name="Wingfield M.J."/>
            <person name="Dreyer L.L."/>
            <person name="Roets F."/>
            <person name="Aylward J."/>
        </authorList>
    </citation>
    <scope>NUCLEOTIDE SEQUENCE [LARGE SCALE GENOMIC DNA]</scope>
    <source>
        <strain evidence="1">CMW44962</strain>
    </source>
</reference>
<dbReference type="EMBL" id="RIBY02000001">
    <property type="protein sequence ID" value="KAH9845931.1"/>
    <property type="molecule type" value="Genomic_DNA"/>
</dbReference>
<sequence length="121" mass="13121">MVLAEKALGVTQEQDFAVTLHPVHLAPGAHDPRVVEADDGNQINAFLDESLQIGENWWDVVGLAARSEGTRDGDDHHLLALELLGGIESLRKTAGRRVRVGNGHPPTRLSAQLYETGQAVR</sequence>
<keyword evidence="2" id="KW-1185">Reference proteome</keyword>
<name>A0A9W7W8E3_9PEZI</name>
<accession>A0A9W7W8E3</accession>
<reference evidence="1 2" key="1">
    <citation type="journal article" date="2018" name="IMA Fungus">
        <title>IMA Genome-F 10: Nine draft genome sequences of Claviceps purpurea s.lat., including C. arundinis, C. humidiphila, and C. cf. spartinae, pseudomolecules for the pitch canker pathogen Fusarium circinatum, draft genome of Davidsoniella eucalypti, Grosmannia galeiformis, Quambalaria eucalypti, and Teratosphaeria destructans.</title>
        <authorList>
            <person name="Wingfield B.D."/>
            <person name="Liu M."/>
            <person name="Nguyen H.D."/>
            <person name="Lane F.A."/>
            <person name="Morgan S.W."/>
            <person name="De Vos L."/>
            <person name="Wilken P.M."/>
            <person name="Duong T.A."/>
            <person name="Aylward J."/>
            <person name="Coetzee M.P."/>
            <person name="Dadej K."/>
            <person name="De Beer Z.W."/>
            <person name="Findlay W."/>
            <person name="Havenga M."/>
            <person name="Kolarik M."/>
            <person name="Menzies J.G."/>
            <person name="Naidoo K."/>
            <person name="Pochopski O."/>
            <person name="Shoukouhi P."/>
            <person name="Santana Q.C."/>
            <person name="Seifert K.A."/>
            <person name="Soal N."/>
            <person name="Steenkamp E.T."/>
            <person name="Tatham C.T."/>
            <person name="van der Nest M.A."/>
            <person name="Wingfield M.J."/>
        </authorList>
    </citation>
    <scope>NUCLEOTIDE SEQUENCE [LARGE SCALE GENOMIC DNA]</scope>
    <source>
        <strain evidence="1">CMW44962</strain>
    </source>
</reference>
<dbReference type="Proteomes" id="UP001138500">
    <property type="component" value="Unassembled WGS sequence"/>
</dbReference>
<protein>
    <submittedName>
        <fullName evidence="1">Uncharacterized protein</fullName>
    </submittedName>
</protein>